<dbReference type="Proteomes" id="UP000509345">
    <property type="component" value="Chromosome"/>
</dbReference>
<organism evidence="1 3">
    <name type="scientific">Streptomyces microflavus</name>
    <name type="common">Streptomyces lipmanii</name>
    <dbReference type="NCBI Taxonomy" id="1919"/>
    <lineage>
        <taxon>Bacteria</taxon>
        <taxon>Bacillati</taxon>
        <taxon>Actinomycetota</taxon>
        <taxon>Actinomycetes</taxon>
        <taxon>Kitasatosporales</taxon>
        <taxon>Streptomycetaceae</taxon>
        <taxon>Streptomyces</taxon>
    </lineage>
</organism>
<reference evidence="2 4" key="2">
    <citation type="submission" date="2020-06" db="EMBL/GenBank/DDBJ databases">
        <title>Genome mining for natural products.</title>
        <authorList>
            <person name="Zhang B."/>
            <person name="Shi J."/>
            <person name="Ge H."/>
        </authorList>
    </citation>
    <scope>NUCLEOTIDE SEQUENCE [LARGE SCALE GENOMIC DNA]</scope>
    <source>
        <strain evidence="2 4">NA06532</strain>
    </source>
</reference>
<dbReference type="AlphaFoldDB" id="A0A6N9VGD9"/>
<dbReference type="EMBL" id="JAAGME010001399">
    <property type="protein sequence ID" value="NEB71856.1"/>
    <property type="molecule type" value="Genomic_DNA"/>
</dbReference>
<evidence type="ECO:0000313" key="4">
    <source>
        <dbReference type="Proteomes" id="UP000509345"/>
    </source>
</evidence>
<dbReference type="EMBL" id="CP054926">
    <property type="protein sequence ID" value="QKW43914.1"/>
    <property type="molecule type" value="Genomic_DNA"/>
</dbReference>
<sequence>MSTIILSITHPVEGSVDIISEETDVVIKARWPFDLETDEWVDIVGRFRRSDLDDLVASVITQPGPHTIELGQDYLTLEGLGEKFLFDLSRGGVVPKRLMLQFPLALLQELRAATTRGDS</sequence>
<reference evidence="1 3" key="1">
    <citation type="submission" date="2020-01" db="EMBL/GenBank/DDBJ databases">
        <title>Insect and environment-associated Actinomycetes.</title>
        <authorList>
            <person name="Currrie C."/>
            <person name="Chevrette M."/>
            <person name="Carlson C."/>
            <person name="Stubbendieck R."/>
            <person name="Wendt-Pienkowski E."/>
        </authorList>
    </citation>
    <scope>NUCLEOTIDE SEQUENCE [LARGE SCALE GENOMIC DNA]</scope>
    <source>
        <strain evidence="1 3">SID14438</strain>
    </source>
</reference>
<dbReference type="Proteomes" id="UP000471648">
    <property type="component" value="Unassembled WGS sequence"/>
</dbReference>
<evidence type="ECO:0000313" key="1">
    <source>
        <dbReference type="EMBL" id="NEB71856.1"/>
    </source>
</evidence>
<gene>
    <name evidence="1" type="ORF">G3I39_33030</name>
    <name evidence="2" type="ORF">HUT09_15970</name>
</gene>
<evidence type="ECO:0000313" key="2">
    <source>
        <dbReference type="EMBL" id="QKW43914.1"/>
    </source>
</evidence>
<dbReference type="GeneID" id="87632730"/>
<dbReference type="RefSeq" id="WP_164358789.1">
    <property type="nucleotide sequence ID" value="NZ_CP054926.1"/>
</dbReference>
<evidence type="ECO:0000313" key="3">
    <source>
        <dbReference type="Proteomes" id="UP000471648"/>
    </source>
</evidence>
<proteinExistence type="predicted"/>
<accession>A0A6N9VGD9</accession>
<protein>
    <submittedName>
        <fullName evidence="1">Uncharacterized protein</fullName>
    </submittedName>
</protein>
<name>A0A6N9VGD9_STRMI</name>